<dbReference type="Gene3D" id="1.10.357.10">
    <property type="entry name" value="Tetracycline Repressor, domain 2"/>
    <property type="match status" value="1"/>
</dbReference>
<feature type="domain" description="HTH tetR-type" evidence="3">
    <location>
        <begin position="18"/>
        <end position="78"/>
    </location>
</feature>
<evidence type="ECO:0000259" key="3">
    <source>
        <dbReference type="PROSITE" id="PS50977"/>
    </source>
</evidence>
<dbReference type="SUPFAM" id="SSF46689">
    <property type="entry name" value="Homeodomain-like"/>
    <property type="match status" value="1"/>
</dbReference>
<keyword evidence="1 2" id="KW-0238">DNA-binding</keyword>
<dbReference type="InterPro" id="IPR050624">
    <property type="entry name" value="HTH-type_Tx_Regulator"/>
</dbReference>
<sequence length="205" mass="24002">MKSKYKTKYSIERFNRKNARMITILSVAIDLFAQKGYELSTTKEIAINAKCSEGLIFKYFKSKANLLSTILEKGLSCTFSKTALHIQNQENLANILSEFMQWTLEELWEERKVFQIYYAQLLQGNINLTTFRNYEDFFAQHKKNLIKILQKNLKKQILNESECENIFLAINSFALNICILNSVHSCQSQENIFKKGQDFIKVFIH</sequence>
<evidence type="ECO:0000256" key="2">
    <source>
        <dbReference type="PROSITE-ProRule" id="PRU00335"/>
    </source>
</evidence>
<dbReference type="AlphaFoldDB" id="A0A4P2VYZ1"/>
<evidence type="ECO:0000313" key="4">
    <source>
        <dbReference type="EMBL" id="BBH54162.1"/>
    </source>
</evidence>
<dbReference type="InterPro" id="IPR001647">
    <property type="entry name" value="HTH_TetR"/>
</dbReference>
<dbReference type="RefSeq" id="WP_130611393.1">
    <property type="nucleotide sequence ID" value="NZ_AP019368.1"/>
</dbReference>
<dbReference type="Proteomes" id="UP000291236">
    <property type="component" value="Chromosome"/>
</dbReference>
<accession>A0A4P2VYZ1</accession>
<dbReference type="EMBL" id="AP019368">
    <property type="protein sequence ID" value="BBH54162.1"/>
    <property type="molecule type" value="Genomic_DNA"/>
</dbReference>
<dbReference type="InterPro" id="IPR009057">
    <property type="entry name" value="Homeodomain-like_sf"/>
</dbReference>
<dbReference type="PANTHER" id="PTHR43479">
    <property type="entry name" value="ACREF/ENVCD OPERON REPRESSOR-RELATED"/>
    <property type="match status" value="1"/>
</dbReference>
<dbReference type="PROSITE" id="PS50977">
    <property type="entry name" value="HTH_TETR_2"/>
    <property type="match status" value="1"/>
</dbReference>
<reference evidence="4 5" key="1">
    <citation type="submission" date="2018-12" db="EMBL/GenBank/DDBJ databases">
        <title>Rubrispira sanarue gen. nov., sp., nov., a member of the order Silvanigrellales, isolated from a brackish lake in Hamamatsu Japan.</title>
        <authorList>
            <person name="Maejima Y."/>
            <person name="Iino T."/>
            <person name="Muraguchi Y."/>
            <person name="Fukuda K."/>
            <person name="Nojiri H."/>
            <person name="Ohkuma M."/>
            <person name="Moriuchi R."/>
            <person name="Dohra H."/>
            <person name="Kimbara K."/>
            <person name="Shintani M."/>
        </authorList>
    </citation>
    <scope>NUCLEOTIDE SEQUENCE [LARGE SCALE GENOMIC DNA]</scope>
    <source>
        <strain evidence="4 5">RF1110005</strain>
    </source>
</reference>
<protein>
    <recommendedName>
        <fullName evidence="3">HTH tetR-type domain-containing protein</fullName>
    </recommendedName>
</protein>
<dbReference type="GO" id="GO:0003677">
    <property type="term" value="F:DNA binding"/>
    <property type="evidence" value="ECO:0007669"/>
    <property type="project" value="UniProtKB-UniRule"/>
</dbReference>
<organism evidence="4 5">
    <name type="scientific">Fluviispira sanaruensis</name>
    <dbReference type="NCBI Taxonomy" id="2493639"/>
    <lineage>
        <taxon>Bacteria</taxon>
        <taxon>Pseudomonadati</taxon>
        <taxon>Bdellovibrionota</taxon>
        <taxon>Oligoflexia</taxon>
        <taxon>Silvanigrellales</taxon>
        <taxon>Silvanigrellaceae</taxon>
        <taxon>Fluviispira</taxon>
    </lineage>
</organism>
<proteinExistence type="predicted"/>
<dbReference type="PANTHER" id="PTHR43479:SF11">
    <property type="entry name" value="ACREF_ENVCD OPERON REPRESSOR-RELATED"/>
    <property type="match status" value="1"/>
</dbReference>
<feature type="DNA-binding region" description="H-T-H motif" evidence="2">
    <location>
        <begin position="41"/>
        <end position="60"/>
    </location>
</feature>
<evidence type="ECO:0000313" key="5">
    <source>
        <dbReference type="Proteomes" id="UP000291236"/>
    </source>
</evidence>
<evidence type="ECO:0000256" key="1">
    <source>
        <dbReference type="ARBA" id="ARBA00023125"/>
    </source>
</evidence>
<dbReference type="OrthoDB" id="9816320at2"/>
<keyword evidence="5" id="KW-1185">Reference proteome</keyword>
<gene>
    <name evidence="4" type="ORF">JCM31447_26200</name>
</gene>
<dbReference type="PRINTS" id="PR00455">
    <property type="entry name" value="HTHTETR"/>
</dbReference>
<dbReference type="Pfam" id="PF00440">
    <property type="entry name" value="TetR_N"/>
    <property type="match status" value="1"/>
</dbReference>
<dbReference type="KEGG" id="sbf:JCM31447_26200"/>
<name>A0A4P2VYZ1_FLUSA</name>